<dbReference type="InterPro" id="IPR027417">
    <property type="entry name" value="P-loop_NTPase"/>
</dbReference>
<name>A0A0K8R7W6_IXORI</name>
<dbReference type="Gene3D" id="3.40.50.300">
    <property type="entry name" value="P-loop containing nucleotide triphosphate hydrolases"/>
    <property type="match status" value="1"/>
</dbReference>
<dbReference type="InterPro" id="IPR019009">
    <property type="entry name" value="SRP_receptor_beta_su"/>
</dbReference>
<dbReference type="GO" id="GO:0005525">
    <property type="term" value="F:GTP binding"/>
    <property type="evidence" value="ECO:0007669"/>
    <property type="project" value="UniProtKB-KW"/>
</dbReference>
<evidence type="ECO:0000256" key="7">
    <source>
        <dbReference type="ARBA" id="ARBA00022989"/>
    </source>
</evidence>
<evidence type="ECO:0000256" key="11">
    <source>
        <dbReference type="SAM" id="Phobius"/>
    </source>
</evidence>
<evidence type="ECO:0000256" key="2">
    <source>
        <dbReference type="ARBA" id="ARBA00005619"/>
    </source>
</evidence>
<dbReference type="InterPro" id="IPR005225">
    <property type="entry name" value="Small_GTP-bd"/>
</dbReference>
<keyword evidence="8" id="KW-0342">GTP-binding</keyword>
<reference evidence="12" key="1">
    <citation type="submission" date="2012-12" db="EMBL/GenBank/DDBJ databases">
        <title>Identification and characterization of a phenylalanine ammonia-lyase gene family in Isatis indigotica Fort.</title>
        <authorList>
            <person name="Liu Q."/>
            <person name="Chen J."/>
            <person name="Zhou X."/>
            <person name="Di P."/>
            <person name="Xiao Y."/>
            <person name="Xuan H."/>
            <person name="Zhang L."/>
            <person name="Chen W."/>
        </authorList>
    </citation>
    <scope>NUCLEOTIDE SEQUENCE</scope>
    <source>
        <tissue evidence="12">Salivary gland</tissue>
    </source>
</reference>
<dbReference type="InterPro" id="IPR024156">
    <property type="entry name" value="Small_GTPase_ARF"/>
</dbReference>
<evidence type="ECO:0000256" key="9">
    <source>
        <dbReference type="ARBA" id="ARBA00023136"/>
    </source>
</evidence>
<sequence length="254" mass="27953">MAAEFAGKSERPLSAVKNTILGMSPVVLSIVVALVVLFITTVLLFRRRRNLRRAVLIVGLSDSGKTLLYSQLVAQKKVGTYTSIKENTTAYEVPKKGTLNLIDLPGNDRMRAQLIDQFKSLARAVVFVVDSVNFTREVRDVAEFLYSLLSDSVLSQHCPPVLVVCNKQDLALAKSSKVVQSQLEKEMNVLRATQASVLESTEGQANSKGFLGKKGKDFQFSDLKPLTVEFAEFSAEEPQESQLTALKSWLAKVA</sequence>
<accession>A0A0K8R7W6</accession>
<protein>
    <recommendedName>
        <fullName evidence="3">Signal recognition particle receptor subunit beta</fullName>
    </recommendedName>
</protein>
<keyword evidence="7 11" id="KW-1133">Transmembrane helix</keyword>
<dbReference type="Pfam" id="PF09439">
    <property type="entry name" value="SRPRB"/>
    <property type="match status" value="1"/>
</dbReference>
<proteinExistence type="evidence at transcript level"/>
<dbReference type="NCBIfam" id="TIGR00231">
    <property type="entry name" value="small_GTP"/>
    <property type="match status" value="1"/>
</dbReference>
<dbReference type="SUPFAM" id="SSF52540">
    <property type="entry name" value="P-loop containing nucleoside triphosphate hydrolases"/>
    <property type="match status" value="1"/>
</dbReference>
<dbReference type="PANTHER" id="PTHR11711">
    <property type="entry name" value="ADP RIBOSYLATION FACTOR-RELATED"/>
    <property type="match status" value="1"/>
</dbReference>
<dbReference type="GO" id="GO:0005789">
    <property type="term" value="C:endoplasmic reticulum membrane"/>
    <property type="evidence" value="ECO:0007669"/>
    <property type="project" value="UniProtKB-SubCell"/>
</dbReference>
<evidence type="ECO:0000256" key="6">
    <source>
        <dbReference type="ARBA" id="ARBA00022824"/>
    </source>
</evidence>
<evidence type="ECO:0000256" key="10">
    <source>
        <dbReference type="ARBA" id="ARBA00023170"/>
    </source>
</evidence>
<comment type="subcellular location">
    <subcellularLocation>
        <location evidence="1">Endoplasmic reticulum membrane</location>
        <topology evidence="1">Single-pass membrane protein</topology>
    </subcellularLocation>
</comment>
<dbReference type="AlphaFoldDB" id="A0A0K8R7W6"/>
<dbReference type="SMART" id="SM00177">
    <property type="entry name" value="ARF"/>
    <property type="match status" value="1"/>
</dbReference>
<evidence type="ECO:0000313" key="12">
    <source>
        <dbReference type="EMBL" id="JAA66978.1"/>
    </source>
</evidence>
<keyword evidence="5" id="KW-0547">Nucleotide-binding</keyword>
<evidence type="ECO:0000256" key="4">
    <source>
        <dbReference type="ARBA" id="ARBA00022692"/>
    </source>
</evidence>
<organism evidence="12">
    <name type="scientific">Ixodes ricinus</name>
    <name type="common">Common tick</name>
    <name type="synonym">Acarus ricinus</name>
    <dbReference type="NCBI Taxonomy" id="34613"/>
    <lineage>
        <taxon>Eukaryota</taxon>
        <taxon>Metazoa</taxon>
        <taxon>Ecdysozoa</taxon>
        <taxon>Arthropoda</taxon>
        <taxon>Chelicerata</taxon>
        <taxon>Arachnida</taxon>
        <taxon>Acari</taxon>
        <taxon>Parasitiformes</taxon>
        <taxon>Ixodida</taxon>
        <taxon>Ixodoidea</taxon>
        <taxon>Ixodidae</taxon>
        <taxon>Ixodinae</taxon>
        <taxon>Ixodes</taxon>
    </lineage>
</organism>
<keyword evidence="9 11" id="KW-0472">Membrane</keyword>
<keyword evidence="4 11" id="KW-0812">Transmembrane</keyword>
<evidence type="ECO:0000256" key="1">
    <source>
        <dbReference type="ARBA" id="ARBA00004389"/>
    </source>
</evidence>
<dbReference type="CDD" id="cd04105">
    <property type="entry name" value="SR_beta"/>
    <property type="match status" value="1"/>
</dbReference>
<evidence type="ECO:0000256" key="5">
    <source>
        <dbReference type="ARBA" id="ARBA00022741"/>
    </source>
</evidence>
<dbReference type="EMBL" id="GADI01006830">
    <property type="protein sequence ID" value="JAA66978.1"/>
    <property type="molecule type" value="mRNA"/>
</dbReference>
<feature type="transmembrane region" description="Helical" evidence="11">
    <location>
        <begin position="20"/>
        <end position="45"/>
    </location>
</feature>
<comment type="similarity">
    <text evidence="2">Belongs to the SRP receptor beta subunit family.</text>
</comment>
<keyword evidence="10 12" id="KW-0675">Receptor</keyword>
<evidence type="ECO:0000256" key="3">
    <source>
        <dbReference type="ARBA" id="ARBA00020256"/>
    </source>
</evidence>
<keyword evidence="6" id="KW-0256">Endoplasmic reticulum</keyword>
<evidence type="ECO:0000256" key="8">
    <source>
        <dbReference type="ARBA" id="ARBA00023134"/>
    </source>
</evidence>